<dbReference type="InterPro" id="IPR036291">
    <property type="entry name" value="NAD(P)-bd_dom_sf"/>
</dbReference>
<dbReference type="Gene3D" id="3.30.360.10">
    <property type="entry name" value="Dihydrodipicolinate Reductase, domain 2"/>
    <property type="match status" value="1"/>
</dbReference>
<feature type="domain" description="GFO/IDH/MocA-like oxidoreductase" evidence="2">
    <location>
        <begin position="155"/>
        <end position="229"/>
    </location>
</feature>
<dbReference type="InterPro" id="IPR051450">
    <property type="entry name" value="Gfo/Idh/MocA_Oxidoreductases"/>
</dbReference>
<accession>A0A7D6BEQ4</accession>
<dbReference type="GO" id="GO:0000166">
    <property type="term" value="F:nucleotide binding"/>
    <property type="evidence" value="ECO:0007669"/>
    <property type="project" value="InterPro"/>
</dbReference>
<dbReference type="Pfam" id="PF01408">
    <property type="entry name" value="GFO_IDH_MocA"/>
    <property type="match status" value="1"/>
</dbReference>
<evidence type="ECO:0000313" key="4">
    <source>
        <dbReference type="Proteomes" id="UP000510821"/>
    </source>
</evidence>
<protein>
    <submittedName>
        <fullName evidence="3">UDP-N-acetyl-D-glucosaminuronic acid 3-dehydrogenase</fullName>
    </submittedName>
</protein>
<feature type="domain" description="Gfo/Idh/MocA-like oxidoreductase N-terminal" evidence="1">
    <location>
        <begin position="2"/>
        <end position="119"/>
    </location>
</feature>
<dbReference type="AlphaFoldDB" id="A0A7D6BEQ4"/>
<dbReference type="PANTHER" id="PTHR43377">
    <property type="entry name" value="BILIVERDIN REDUCTASE A"/>
    <property type="match status" value="1"/>
</dbReference>
<evidence type="ECO:0000259" key="2">
    <source>
        <dbReference type="Pfam" id="PF22725"/>
    </source>
</evidence>
<evidence type="ECO:0000313" key="3">
    <source>
        <dbReference type="EMBL" id="QLJ52180.1"/>
    </source>
</evidence>
<name>A0A7D6BEQ4_FERL1</name>
<dbReference type="EMBL" id="CP058998">
    <property type="protein sequence ID" value="QLJ52180.1"/>
    <property type="molecule type" value="Genomic_DNA"/>
</dbReference>
<dbReference type="KEGG" id="flt:Sv326_0005"/>
<dbReference type="SUPFAM" id="SSF51735">
    <property type="entry name" value="NAD(P)-binding Rossmann-fold domains"/>
    <property type="match status" value="1"/>
</dbReference>
<gene>
    <name evidence="3" type="ORF">Sv326_0005</name>
</gene>
<dbReference type="InterPro" id="IPR055170">
    <property type="entry name" value="GFO_IDH_MocA-like_dom"/>
</dbReference>
<evidence type="ECO:0000259" key="1">
    <source>
        <dbReference type="Pfam" id="PF01408"/>
    </source>
</evidence>
<organism evidence="3 4">
    <name type="scientific">Fermentimicrarchaeum limneticum</name>
    <dbReference type="NCBI Taxonomy" id="2795018"/>
    <lineage>
        <taxon>Archaea</taxon>
        <taxon>Candidatus Micrarchaeota</taxon>
        <taxon>Candidatus Fermentimicrarchaeales</taxon>
        <taxon>Candidatus Fermentimicrarchaeaceae</taxon>
        <taxon>Candidatus Fermentimicrarchaeum</taxon>
    </lineage>
</organism>
<proteinExistence type="predicted"/>
<dbReference type="InterPro" id="IPR000683">
    <property type="entry name" value="Gfo/Idh/MocA-like_OxRdtase_N"/>
</dbReference>
<dbReference type="Pfam" id="PF22725">
    <property type="entry name" value="GFO_IDH_MocA_C3"/>
    <property type="match status" value="1"/>
</dbReference>
<reference evidence="4" key="1">
    <citation type="submission" date="2020-07" db="EMBL/GenBank/DDBJ databases">
        <title>Metabolic diversity and evolutionary history of the archaeal phylum ###Micrarchaeota### uncovered from a freshwater lake metagenome.</title>
        <authorList>
            <person name="Kadnikov V.V."/>
            <person name="Savvichev A.S."/>
            <person name="Mardanov A.V."/>
            <person name="Beletsky A.V."/>
            <person name="Chupakov A.V."/>
            <person name="Kokryatskaya N.M."/>
            <person name="Pimenov N.V."/>
            <person name="Ravin N.V."/>
        </authorList>
    </citation>
    <scope>NUCLEOTIDE SEQUENCE [LARGE SCALE GENOMIC DNA]</scope>
</reference>
<dbReference type="Proteomes" id="UP000510821">
    <property type="component" value="Chromosome"/>
</dbReference>
<dbReference type="PANTHER" id="PTHR43377:SF1">
    <property type="entry name" value="BILIVERDIN REDUCTASE A"/>
    <property type="match status" value="1"/>
</dbReference>
<dbReference type="Gene3D" id="3.40.50.720">
    <property type="entry name" value="NAD(P)-binding Rossmann-like Domain"/>
    <property type="match status" value="1"/>
</dbReference>
<dbReference type="SUPFAM" id="SSF55347">
    <property type="entry name" value="Glyceraldehyde-3-phosphate dehydrogenase-like, C-terminal domain"/>
    <property type="match status" value="1"/>
</dbReference>
<sequence length="303" mass="33827">MIKVGVIGTGSMGRNHARVYSQLPDVSLVGVADVNRNLVQSVAKEYNTAAFTEYPELLKQGLDAVSIAVPTSLHKKVAIDAAENGVDILLEKPISDTISNARKIIEACEKNKVKLMVGHIERFNPIVDVIKSRIDENTISINIRRLGPLPPRVADVGVVVDLAIHDIDIIRYITNSEFKKVYGLTSTNLSNHEDTAILSFEMENGILANINANWLTPFKVREIDIAGKRNFIRGYFIEQKVIEYAKHEDNSYTTQEIPVKYAEPLKIELEKFVECVRQGKEPPISGHEALKALEIAVRCLRSR</sequence>